<dbReference type="EC" id="2.5.1.145" evidence="7"/>
<evidence type="ECO:0000256" key="4">
    <source>
        <dbReference type="ARBA" id="ARBA00022692"/>
    </source>
</evidence>
<sequence length="323" mass="35422">MSSYYLHDLAPFLFRYNDGQSDVFVARWDGLAYVAGFALALLLLKRFAAWGYLRIAPGEIFDFTSMVALLGVLLGGRLGYLVLFDGERFSGNLGLLVQLSQGGALFHGGLLGVAVVTAFQAREKKVSWLHLGDNLVTVAPLGICLGRLASFMDGDLFGRVTRVPWAVLFPAEIHLPSFQPAQATRLAAERLPLGSFDIMQVAHATPRVMDELLLILNPRHPSQLYAAALEGLLLFVILYTVRTRARQPPEGLLCGLFFFLHSVFHIGVGFFREPRAEDPMWLGLAQGQLLSLPLLLVGLGLIRWSLSRRATPAVLRGPAVVGE</sequence>
<evidence type="ECO:0000256" key="3">
    <source>
        <dbReference type="ARBA" id="ARBA00022679"/>
    </source>
</evidence>
<dbReference type="UniPathway" id="UPA00664"/>
<dbReference type="OrthoDB" id="871140at2"/>
<keyword evidence="2 7" id="KW-1003">Cell membrane</keyword>
<proteinExistence type="inferred from homology"/>
<feature type="binding site" evidence="7">
    <location>
        <position position="147"/>
    </location>
    <ligand>
        <name>a 1,2-diacyl-sn-glycero-3-phospho-(1'-sn-glycerol)</name>
        <dbReference type="ChEBI" id="CHEBI:64716"/>
    </ligand>
</feature>
<dbReference type="HAMAP" id="MF_01147">
    <property type="entry name" value="Lgt"/>
    <property type="match status" value="1"/>
</dbReference>
<dbReference type="RefSeq" id="WP_095980807.1">
    <property type="nucleotide sequence ID" value="NZ_CP022163.1"/>
</dbReference>
<keyword evidence="5 7" id="KW-1133">Transmembrane helix</keyword>
<evidence type="ECO:0000256" key="6">
    <source>
        <dbReference type="ARBA" id="ARBA00023136"/>
    </source>
</evidence>
<feature type="transmembrane region" description="Helical" evidence="7">
    <location>
        <begin position="95"/>
        <end position="119"/>
    </location>
</feature>
<dbReference type="NCBIfam" id="TIGR00544">
    <property type="entry name" value="lgt"/>
    <property type="match status" value="1"/>
</dbReference>
<dbReference type="GO" id="GO:0005886">
    <property type="term" value="C:plasma membrane"/>
    <property type="evidence" value="ECO:0007669"/>
    <property type="project" value="UniProtKB-SubCell"/>
</dbReference>
<reference evidence="8 9" key="1">
    <citation type="submission" date="2017-06" db="EMBL/GenBank/DDBJ databases">
        <authorList>
            <person name="Kim H.J."/>
            <person name="Triplett B.A."/>
        </authorList>
    </citation>
    <scope>NUCLEOTIDE SEQUENCE [LARGE SCALE GENOMIC DNA]</scope>
    <source>
        <strain evidence="8 9">DSM 14713</strain>
    </source>
</reference>
<dbReference type="GO" id="GO:0042158">
    <property type="term" value="P:lipoprotein biosynthetic process"/>
    <property type="evidence" value="ECO:0007669"/>
    <property type="project" value="UniProtKB-UniRule"/>
</dbReference>
<feature type="transmembrane region" description="Helical" evidence="7">
    <location>
        <begin position="253"/>
        <end position="271"/>
    </location>
</feature>
<name>A0A250IN81_9BACT</name>
<evidence type="ECO:0000313" key="9">
    <source>
        <dbReference type="Proteomes" id="UP000217289"/>
    </source>
</evidence>
<dbReference type="InterPro" id="IPR001640">
    <property type="entry name" value="Lgt"/>
</dbReference>
<organism evidence="8 9">
    <name type="scientific">Melittangium boletus DSM 14713</name>
    <dbReference type="NCBI Taxonomy" id="1294270"/>
    <lineage>
        <taxon>Bacteria</taxon>
        <taxon>Pseudomonadati</taxon>
        <taxon>Myxococcota</taxon>
        <taxon>Myxococcia</taxon>
        <taxon>Myxococcales</taxon>
        <taxon>Cystobacterineae</taxon>
        <taxon>Archangiaceae</taxon>
        <taxon>Melittangium</taxon>
    </lineage>
</organism>
<comment type="similarity">
    <text evidence="1 7">Belongs to the Lgt family.</text>
</comment>
<evidence type="ECO:0000256" key="2">
    <source>
        <dbReference type="ARBA" id="ARBA00022475"/>
    </source>
</evidence>
<dbReference type="GO" id="GO:0008961">
    <property type="term" value="F:phosphatidylglycerol-prolipoprotein diacylglyceryl transferase activity"/>
    <property type="evidence" value="ECO:0007669"/>
    <property type="project" value="UniProtKB-UniRule"/>
</dbReference>
<dbReference type="KEGG" id="mbd:MEBOL_006139"/>
<comment type="function">
    <text evidence="7">Catalyzes the transfer of the diacylglyceryl group from phosphatidylglycerol to the sulfhydryl group of the N-terminal cysteine of a prolipoprotein, the first step in the formation of mature lipoproteins.</text>
</comment>
<keyword evidence="4 7" id="KW-0812">Transmembrane</keyword>
<feature type="transmembrane region" description="Helical" evidence="7">
    <location>
        <begin position="283"/>
        <end position="302"/>
    </location>
</feature>
<keyword evidence="9" id="KW-1185">Reference proteome</keyword>
<comment type="catalytic activity">
    <reaction evidence="7">
        <text>L-cysteinyl-[prolipoprotein] + a 1,2-diacyl-sn-glycero-3-phospho-(1'-sn-glycerol) = an S-1,2-diacyl-sn-glyceryl-L-cysteinyl-[prolipoprotein] + sn-glycerol 1-phosphate + H(+)</text>
        <dbReference type="Rhea" id="RHEA:56712"/>
        <dbReference type="Rhea" id="RHEA-COMP:14679"/>
        <dbReference type="Rhea" id="RHEA-COMP:14680"/>
        <dbReference type="ChEBI" id="CHEBI:15378"/>
        <dbReference type="ChEBI" id="CHEBI:29950"/>
        <dbReference type="ChEBI" id="CHEBI:57685"/>
        <dbReference type="ChEBI" id="CHEBI:64716"/>
        <dbReference type="ChEBI" id="CHEBI:140658"/>
        <dbReference type="EC" id="2.5.1.145"/>
    </reaction>
</comment>
<feature type="transmembrane region" description="Helical" evidence="7">
    <location>
        <begin position="60"/>
        <end position="83"/>
    </location>
</feature>
<gene>
    <name evidence="7" type="primary">lgt</name>
    <name evidence="8" type="ORF">MEBOL_006139</name>
</gene>
<keyword evidence="6 7" id="KW-0472">Membrane</keyword>
<dbReference type="PANTHER" id="PTHR30589">
    <property type="entry name" value="PROLIPOPROTEIN DIACYLGLYCERYL TRANSFERASE"/>
    <property type="match status" value="1"/>
</dbReference>
<keyword evidence="8" id="KW-0449">Lipoprotein</keyword>
<keyword evidence="3 7" id="KW-0808">Transferase</keyword>
<dbReference type="AlphaFoldDB" id="A0A250IN81"/>
<evidence type="ECO:0000256" key="1">
    <source>
        <dbReference type="ARBA" id="ARBA00007150"/>
    </source>
</evidence>
<evidence type="ECO:0000256" key="7">
    <source>
        <dbReference type="HAMAP-Rule" id="MF_01147"/>
    </source>
</evidence>
<evidence type="ECO:0000313" key="8">
    <source>
        <dbReference type="EMBL" id="ATB32651.1"/>
    </source>
</evidence>
<accession>A0A250IN81</accession>
<protein>
    <recommendedName>
        <fullName evidence="7">Phosphatidylglycerol--prolipoprotein diacylglyceryl transferase</fullName>
        <ecNumber evidence="7">2.5.1.145</ecNumber>
    </recommendedName>
</protein>
<evidence type="ECO:0000256" key="5">
    <source>
        <dbReference type="ARBA" id="ARBA00022989"/>
    </source>
</evidence>
<comment type="pathway">
    <text evidence="7">Protein modification; lipoprotein biosynthesis (diacylglyceryl transfer).</text>
</comment>
<dbReference type="Pfam" id="PF01790">
    <property type="entry name" value="LGT"/>
    <property type="match status" value="1"/>
</dbReference>
<dbReference type="Proteomes" id="UP000217289">
    <property type="component" value="Chromosome"/>
</dbReference>
<comment type="subcellular location">
    <subcellularLocation>
        <location evidence="7">Cell membrane</location>
        <topology evidence="7">Multi-pass membrane protein</topology>
    </subcellularLocation>
</comment>
<feature type="transmembrane region" description="Helical" evidence="7">
    <location>
        <begin position="30"/>
        <end position="48"/>
    </location>
</feature>
<feature type="transmembrane region" description="Helical" evidence="7">
    <location>
        <begin position="222"/>
        <end position="241"/>
    </location>
</feature>
<feature type="transmembrane region" description="Helical" evidence="7">
    <location>
        <begin position="131"/>
        <end position="149"/>
    </location>
</feature>
<dbReference type="EMBL" id="CP022163">
    <property type="protein sequence ID" value="ATB32651.1"/>
    <property type="molecule type" value="Genomic_DNA"/>
</dbReference>
<dbReference type="PANTHER" id="PTHR30589:SF0">
    <property type="entry name" value="PHOSPHATIDYLGLYCEROL--PROLIPOPROTEIN DIACYLGLYCERYL TRANSFERASE"/>
    <property type="match status" value="1"/>
</dbReference>